<comment type="caution">
    <text evidence="4">The sequence shown here is derived from an EMBL/GenBank/DDBJ whole genome shotgun (WGS) entry which is preliminary data.</text>
</comment>
<gene>
    <name evidence="4" type="ORF">NSK_001555</name>
</gene>
<evidence type="ECO:0000259" key="2">
    <source>
        <dbReference type="Pfam" id="PF11817"/>
    </source>
</evidence>
<feature type="region of interest" description="Disordered" evidence="1">
    <location>
        <begin position="470"/>
        <end position="498"/>
    </location>
</feature>
<name>A0A4D9DB11_9STRA</name>
<evidence type="ECO:0000256" key="1">
    <source>
        <dbReference type="SAM" id="MobiDB-lite"/>
    </source>
</evidence>
<feature type="domain" description="TRAPPC10/Trs130 N-terminal" evidence="3">
    <location>
        <begin position="48"/>
        <end position="299"/>
    </location>
</feature>
<dbReference type="OrthoDB" id="10256906at2759"/>
<evidence type="ECO:0000259" key="3">
    <source>
        <dbReference type="Pfam" id="PF23036"/>
    </source>
</evidence>
<dbReference type="InterPro" id="IPR045126">
    <property type="entry name" value="TRAPPC10/Trs130"/>
</dbReference>
<proteinExistence type="predicted"/>
<dbReference type="Pfam" id="PF11817">
    <property type="entry name" value="Foie-gras_1"/>
    <property type="match status" value="1"/>
</dbReference>
<protein>
    <submittedName>
        <fullName evidence="4">Uncharacterized protein</fullName>
    </submittedName>
</protein>
<dbReference type="InterPro" id="IPR021773">
    <property type="entry name" value="TPC11"/>
</dbReference>
<feature type="region of interest" description="Disordered" evidence="1">
    <location>
        <begin position="1"/>
        <end position="29"/>
    </location>
</feature>
<dbReference type="InterPro" id="IPR056913">
    <property type="entry name" value="TRAPPC10/Trs130_N"/>
</dbReference>
<evidence type="ECO:0000313" key="5">
    <source>
        <dbReference type="Proteomes" id="UP000355283"/>
    </source>
</evidence>
<dbReference type="Pfam" id="PF23036">
    <property type="entry name" value="TRAPPC10_1st"/>
    <property type="match status" value="1"/>
</dbReference>
<keyword evidence="5" id="KW-1185">Reference proteome</keyword>
<dbReference type="EMBL" id="SDOX01000006">
    <property type="protein sequence ID" value="TFJ87223.1"/>
    <property type="molecule type" value="Genomic_DNA"/>
</dbReference>
<feature type="region of interest" description="Disordered" evidence="1">
    <location>
        <begin position="1150"/>
        <end position="1169"/>
    </location>
</feature>
<dbReference type="GO" id="GO:1990071">
    <property type="term" value="C:TRAPPII protein complex"/>
    <property type="evidence" value="ECO:0007669"/>
    <property type="project" value="InterPro"/>
</dbReference>
<dbReference type="GO" id="GO:0006891">
    <property type="term" value="P:intra-Golgi vesicle-mediated transport"/>
    <property type="evidence" value="ECO:0007669"/>
    <property type="project" value="TreeGrafter"/>
</dbReference>
<organism evidence="4 5">
    <name type="scientific">Nannochloropsis salina CCMP1776</name>
    <dbReference type="NCBI Taxonomy" id="1027361"/>
    <lineage>
        <taxon>Eukaryota</taxon>
        <taxon>Sar</taxon>
        <taxon>Stramenopiles</taxon>
        <taxon>Ochrophyta</taxon>
        <taxon>Eustigmatophyceae</taxon>
        <taxon>Eustigmatales</taxon>
        <taxon>Monodopsidaceae</taxon>
        <taxon>Microchloropsis</taxon>
        <taxon>Microchloropsis salina</taxon>
    </lineage>
</organism>
<dbReference type="PANTHER" id="PTHR13251:SF3">
    <property type="entry name" value="TRAFFICKING PROTEIN PARTICLE COMPLEX SUBUNIT 10"/>
    <property type="match status" value="1"/>
</dbReference>
<dbReference type="PANTHER" id="PTHR13251">
    <property type="entry name" value="EPILEPSY HOLOPROSENCEPHALY CANDIDATE 1/TMEM1"/>
    <property type="match status" value="1"/>
</dbReference>
<reference evidence="4 5" key="1">
    <citation type="submission" date="2019-01" db="EMBL/GenBank/DDBJ databases">
        <title>Nuclear Genome Assembly of the Microalgal Biofuel strain Nannochloropsis salina CCMP1776.</title>
        <authorList>
            <person name="Hovde B."/>
        </authorList>
    </citation>
    <scope>NUCLEOTIDE SEQUENCE [LARGE SCALE GENOMIC DNA]</scope>
    <source>
        <strain evidence="4 5">CCMP1776</strain>
    </source>
</reference>
<feature type="compositionally biased region" description="Pro residues" evidence="1">
    <location>
        <begin position="476"/>
        <end position="487"/>
    </location>
</feature>
<feature type="compositionally biased region" description="Polar residues" evidence="1">
    <location>
        <begin position="488"/>
        <end position="498"/>
    </location>
</feature>
<dbReference type="GO" id="GO:0005829">
    <property type="term" value="C:cytosol"/>
    <property type="evidence" value="ECO:0007669"/>
    <property type="project" value="GOC"/>
</dbReference>
<sequence>MDIPPSRPPATTLSGLPSSLARPSAPRTPDAAEDSLASVCALAYYDELGQVWQFLERYFKAQLPLRDIAWRTPTPLGTTGSTLVTISTLPVQALAHDHPVFRKLANDRPNDYRAPYAHLNLVVCETSDAYKSAVKAKVKAWVEARTEKQEEWLLMYVPLGTQNNTHDMYVKIYTKMAADFCMKAPGDRSCMLTLFEQGVSMGGTGPAGPSGVVLQQNHQEQWGDVMTKIKAVVGNAFVARSKAYQERVRDLQDETTAAAGIGADFFFKLFFAKEKLALMNEQFQLPGEALHHYQELSALSDHWHAALEPAGGTSVPESLVTFRLSSSPSLASATSTALPLLDYSVSEFRGQVEAGGREEEGTDGARRVGPLHVQQYLFAREAGFLLHLGRYSELFRRTQRFIMLQHQTLVRLCSSPTARDDTPTVAHLWALAASWAVLQAWEDFLLAQQQAQPPPLPTLLSSVSSPCPTSLQPIGAPLPEPSTPPPLANTQRASVAASSGHTPSKVILLETGLMERHLAELLDFCRVRAWDLGVSLLGSGRLREDSVVYAAHREAMTDPARRPPMPSTRPEARATPVPGDWSFKSGCLLICDIAGGDDTGGQGPGRGSHGSFLEGPRHVVSSPTCLFECAAPWIRSMFSSVSAFDQQYLRMTEVLALYLEKGGRDRFAGRVQAERASILMQIGDWEEARRLVRRLAEQNYRKDYWLPLLSHLLRQLAQCEKESGNAKAYVGTILQILSLRCLDEATEALYLADLEEFVRNHLTVAAGSSSCLVRPLSLLVTARIKAAPRDLAPVTRTLELWQPASVVIWLHLALARPLLVDCLELTLSETGRLLEDRRLGADYSWVAASSRPPGTPTPKGLDGPVIQISSTSPGRKGDSVNCGKEVWATGNGDVSHPSRAPEDTATGLAKYLVWRVPGPVTLEPGVNELTLTAASVPPPGAYVFEKLALQWGGLLLQLEQLSALDDYTLDAITTNCTPLCRSPSLVKAPSPRAVGLNVAPKPPVTSLVVLTSPIFPPDSHREHHLSILIDTNSDTLTAPTLSITQPALKALKIEGFAMLALYPQGHNSDGQEEEMDDVPFCEEEVKIAWDGSTATLALPEFLPIATSLVLTLRVRPLPEVVGEFARGRQDYQRLVSINVVLAAEFNKNGGLSPRRQQENSTVPNPIISPATPFARDKSADFHSQEFSCRTRGGMACVRRTFSIETGAWDRNAVDDTVRRNQLRASAEVVIQQPFSVTISVQACSHWRTSHRFFVQALLKNRAPLPATLHACHLRLPRSYRIVVLDQKTDQTVLLRDLLLAPGQDVRYAYLIERVGSTGAGSLLGQSETAKGPSKMSVSADYTWETLRPINQARVRRHHPPQQQQGFERYFQDSAMLCPGDSLRTFVVRAQLVPAASPSSAEEGRGTALAHGSPHQLHLLPACAPATPGDVEERGVVVGHFQNRVAEGVVGAALRLELSVELSDEAAQEALLEAVQNRGIMEGTRGKCGFQLTYEVAADPADWAVCGVTKGILDIGPGPNDAEASPVENIDAKHLECHFERTVSECKLVPVRPGLLACPALIFEPLKVRAAISPRSMHKSNVRWVGPRDILVVSPPGLQRIPTVRLS</sequence>
<feature type="domain" description="Trafficking protein particle complex subunit 11" evidence="2">
    <location>
        <begin position="664"/>
        <end position="737"/>
    </location>
</feature>
<dbReference type="GO" id="GO:0034498">
    <property type="term" value="P:early endosome to Golgi transport"/>
    <property type="evidence" value="ECO:0007669"/>
    <property type="project" value="TreeGrafter"/>
</dbReference>
<dbReference type="Proteomes" id="UP000355283">
    <property type="component" value="Unassembled WGS sequence"/>
</dbReference>
<accession>A0A4D9DB11</accession>
<evidence type="ECO:0000313" key="4">
    <source>
        <dbReference type="EMBL" id="TFJ87223.1"/>
    </source>
</evidence>